<accession>A0A1C3KQQ5</accession>
<dbReference type="VEuPathDB" id="PlasmoDB:PocGH01_07031100"/>
<sequence length="280" mass="31944">MVLIHIKTSEDGQQFLYETSVNVLLKSLKDELVCVYNLRSKILKLLDASSELAKHGPLRPEHLRGLSDEELQMSKMDMYDAKDVTAPDENNFRTGIPPPLETATKLKEVVTKVKSELSLEGGGMSMVTTLDKLNEYLSSIVLNLNACYPSLEGLPPYDPVRLILEQENCFNDEFVSTETSMWWAGKELPDGSHLRNIIGKNEKTKIVVRLQPTKMGPPEREARIDSETYKAMLAYYHKKQKEEKEFEEDDDDSYLNSEWANPLSLQKQLHGNLGNIRWKP</sequence>
<dbReference type="AlphaFoldDB" id="A0A1C3KQQ5"/>
<dbReference type="Proteomes" id="UP000243200">
    <property type="component" value="Chromosome 7"/>
</dbReference>
<evidence type="ECO:0000313" key="2">
    <source>
        <dbReference type="EMBL" id="SBT76431.1"/>
    </source>
</evidence>
<gene>
    <name evidence="2" type="primary">PowCR01_070025800</name>
    <name evidence="2" type="ORF">POWCR01_070025800</name>
</gene>
<dbReference type="OrthoDB" id="276065at2759"/>
<comment type="similarity">
    <text evidence="1">Belongs to the CFAP298 family.</text>
</comment>
<dbReference type="Pfam" id="PF11069">
    <property type="entry name" value="CFAP298"/>
    <property type="match status" value="1"/>
</dbReference>
<name>A0A1C3KQQ5_PLAOA</name>
<dbReference type="GO" id="GO:0003352">
    <property type="term" value="P:regulation of cilium movement"/>
    <property type="evidence" value="ECO:0007669"/>
    <property type="project" value="InterPro"/>
</dbReference>
<reference evidence="2 3" key="1">
    <citation type="submission" date="2016-06" db="EMBL/GenBank/DDBJ databases">
        <authorList>
            <consortium name="Pathogen Informatics"/>
        </authorList>
    </citation>
    <scope>NUCLEOTIDE SEQUENCE [LARGE SCALE GENOMIC DNA]</scope>
    <source>
        <strain evidence="2">PowCR01</strain>
    </source>
</reference>
<organism evidence="2 3">
    <name type="scientific">Plasmodium ovale</name>
    <name type="common">malaria parasite P. ovale</name>
    <dbReference type="NCBI Taxonomy" id="36330"/>
    <lineage>
        <taxon>Eukaryota</taxon>
        <taxon>Sar</taxon>
        <taxon>Alveolata</taxon>
        <taxon>Apicomplexa</taxon>
        <taxon>Aconoidasida</taxon>
        <taxon>Haemosporida</taxon>
        <taxon>Plasmodiidae</taxon>
        <taxon>Plasmodium</taxon>
        <taxon>Plasmodium (Plasmodium)</taxon>
    </lineage>
</organism>
<dbReference type="PANTHER" id="PTHR13238:SF0">
    <property type="entry name" value="CILIA- AND FLAGELLA-ASSOCIATED PROTEIN 298"/>
    <property type="match status" value="1"/>
</dbReference>
<evidence type="ECO:0008006" key="4">
    <source>
        <dbReference type="Google" id="ProtNLM"/>
    </source>
</evidence>
<evidence type="ECO:0000256" key="1">
    <source>
        <dbReference type="ARBA" id="ARBA00009619"/>
    </source>
</evidence>
<evidence type="ECO:0000313" key="3">
    <source>
        <dbReference type="Proteomes" id="UP000243200"/>
    </source>
</evidence>
<dbReference type="InterPro" id="IPR021298">
    <property type="entry name" value="CFAP298"/>
</dbReference>
<protein>
    <recommendedName>
        <fullName evidence="4">Cilia- and flagella-associated protein 298</fullName>
    </recommendedName>
</protein>
<dbReference type="EMBL" id="LT594511">
    <property type="protein sequence ID" value="SBT76431.1"/>
    <property type="molecule type" value="Genomic_DNA"/>
</dbReference>
<proteinExistence type="inferred from homology"/>
<dbReference type="PANTHER" id="PTHR13238">
    <property type="entry name" value="PROTEIN C21ORF59"/>
    <property type="match status" value="1"/>
</dbReference>
<dbReference type="VEuPathDB" id="PlasmoDB:POWCR01_070025800"/>